<dbReference type="SMART" id="SM00342">
    <property type="entry name" value="HTH_ARAC"/>
    <property type="match status" value="1"/>
</dbReference>
<evidence type="ECO:0000256" key="1">
    <source>
        <dbReference type="ARBA" id="ARBA00023015"/>
    </source>
</evidence>
<evidence type="ECO:0000256" key="3">
    <source>
        <dbReference type="ARBA" id="ARBA00023163"/>
    </source>
</evidence>
<dbReference type="InterPro" id="IPR009057">
    <property type="entry name" value="Homeodomain-like_sf"/>
</dbReference>
<dbReference type="PANTHER" id="PTHR43280">
    <property type="entry name" value="ARAC-FAMILY TRANSCRIPTIONAL REGULATOR"/>
    <property type="match status" value="1"/>
</dbReference>
<gene>
    <name evidence="5" type="ORF">FHS82_003782</name>
</gene>
<evidence type="ECO:0000313" key="6">
    <source>
        <dbReference type="Proteomes" id="UP001429580"/>
    </source>
</evidence>
<keyword evidence="1" id="KW-0805">Transcription regulation</keyword>
<keyword evidence="6" id="KW-1185">Reference proteome</keyword>
<feature type="domain" description="HTH araC/xylS-type" evidence="4">
    <location>
        <begin position="185"/>
        <end position="283"/>
    </location>
</feature>
<dbReference type="PROSITE" id="PS01124">
    <property type="entry name" value="HTH_ARAC_FAMILY_2"/>
    <property type="match status" value="1"/>
</dbReference>
<dbReference type="RefSeq" id="WP_166955788.1">
    <property type="nucleotide sequence ID" value="NZ_JAASQI010000011.1"/>
</dbReference>
<dbReference type="Gene3D" id="1.10.10.60">
    <property type="entry name" value="Homeodomain-like"/>
    <property type="match status" value="1"/>
</dbReference>
<dbReference type="InterPro" id="IPR018060">
    <property type="entry name" value="HTH_AraC"/>
</dbReference>
<evidence type="ECO:0000313" key="5">
    <source>
        <dbReference type="EMBL" id="NIJ59921.1"/>
    </source>
</evidence>
<protein>
    <submittedName>
        <fullName evidence="5">AraC-like DNA-binding protein</fullName>
    </submittedName>
</protein>
<organism evidence="5 6">
    <name type="scientific">Pseudochelatococcus lubricantis</name>
    <dbReference type="NCBI Taxonomy" id="1538102"/>
    <lineage>
        <taxon>Bacteria</taxon>
        <taxon>Pseudomonadati</taxon>
        <taxon>Pseudomonadota</taxon>
        <taxon>Alphaproteobacteria</taxon>
        <taxon>Hyphomicrobiales</taxon>
        <taxon>Chelatococcaceae</taxon>
        <taxon>Pseudochelatococcus</taxon>
    </lineage>
</organism>
<dbReference type="Pfam" id="PF12833">
    <property type="entry name" value="HTH_18"/>
    <property type="match status" value="1"/>
</dbReference>
<evidence type="ECO:0000256" key="2">
    <source>
        <dbReference type="ARBA" id="ARBA00023125"/>
    </source>
</evidence>
<dbReference type="Proteomes" id="UP001429580">
    <property type="component" value="Unassembled WGS sequence"/>
</dbReference>
<keyword evidence="3" id="KW-0804">Transcription</keyword>
<name>A0ABX0V3Z5_9HYPH</name>
<dbReference type="PANTHER" id="PTHR43280:SF32">
    <property type="entry name" value="TRANSCRIPTIONAL REGULATORY PROTEIN"/>
    <property type="match status" value="1"/>
</dbReference>
<comment type="caution">
    <text evidence="5">The sequence shown here is derived from an EMBL/GenBank/DDBJ whole genome shotgun (WGS) entry which is preliminary data.</text>
</comment>
<evidence type="ECO:0000259" key="4">
    <source>
        <dbReference type="PROSITE" id="PS01124"/>
    </source>
</evidence>
<dbReference type="EMBL" id="JAASQI010000011">
    <property type="protein sequence ID" value="NIJ59921.1"/>
    <property type="molecule type" value="Genomic_DNA"/>
</dbReference>
<accession>A0ABX0V3Z5</accession>
<proteinExistence type="predicted"/>
<dbReference type="SUPFAM" id="SSF46689">
    <property type="entry name" value="Homeodomain-like"/>
    <property type="match status" value="1"/>
</dbReference>
<keyword evidence="2" id="KW-0238">DNA-binding</keyword>
<reference evidence="5 6" key="1">
    <citation type="submission" date="2020-03" db="EMBL/GenBank/DDBJ databases">
        <title>Genomic Encyclopedia of Type Strains, Phase IV (KMG-IV): sequencing the most valuable type-strain genomes for metagenomic binning, comparative biology and taxonomic classification.</title>
        <authorList>
            <person name="Goeker M."/>
        </authorList>
    </citation>
    <scope>NUCLEOTIDE SEQUENCE [LARGE SCALE GENOMIC DNA]</scope>
    <source>
        <strain evidence="5 6">DSM 103870</strain>
    </source>
</reference>
<sequence length="302" mass="33312">MPNETLPRDVQTLASLVRAEPLRPALRSVILRPSRGMYEEFTHFLLVETGDVTIEADDSGHRLEGPVAMILPPAPAMAVRLGAGAGGWLLGAAPPVLTEAVGAKAESGLLQTVSARLVVAQGEDGRFIPDLVHLAEQIHREMHRETRGSQMAVVACLRLLLISFWREGSFDPATLGRSSELHLLQGFRRLVELHFRSRMSVADYAALLGVTYDRLHSICRRSLQRSPLQLVHQRMMREAAIRLERSGETIQEIAHSLGFGDATEFSHFFKRKSRMAPSTFRARVRDAGGTAHIGGASFADWP</sequence>